<dbReference type="Proteomes" id="UP000325081">
    <property type="component" value="Unassembled WGS sequence"/>
</dbReference>
<comment type="caution">
    <text evidence="1">The sequence shown here is derived from an EMBL/GenBank/DDBJ whole genome shotgun (WGS) entry which is preliminary data.</text>
</comment>
<protein>
    <submittedName>
        <fullName evidence="1">Pyruvate orthophosphate dikinase</fullName>
    </submittedName>
</protein>
<keyword evidence="1" id="KW-0808">Transferase</keyword>
<keyword evidence="2" id="KW-1185">Reference proteome</keyword>
<organism evidence="1 2">
    <name type="scientific">Striga asiatica</name>
    <name type="common">Asiatic witchweed</name>
    <name type="synonym">Buchnera asiatica</name>
    <dbReference type="NCBI Taxonomy" id="4170"/>
    <lineage>
        <taxon>Eukaryota</taxon>
        <taxon>Viridiplantae</taxon>
        <taxon>Streptophyta</taxon>
        <taxon>Embryophyta</taxon>
        <taxon>Tracheophyta</taxon>
        <taxon>Spermatophyta</taxon>
        <taxon>Magnoliopsida</taxon>
        <taxon>eudicotyledons</taxon>
        <taxon>Gunneridae</taxon>
        <taxon>Pentapetalae</taxon>
        <taxon>asterids</taxon>
        <taxon>lamiids</taxon>
        <taxon>Lamiales</taxon>
        <taxon>Orobanchaceae</taxon>
        <taxon>Buchnereae</taxon>
        <taxon>Striga</taxon>
    </lineage>
</organism>
<accession>A0A5A7QLI9</accession>
<evidence type="ECO:0000313" key="1">
    <source>
        <dbReference type="EMBL" id="GER46024.1"/>
    </source>
</evidence>
<gene>
    <name evidence="1" type="ORF">STAS_23017</name>
</gene>
<proteinExistence type="predicted"/>
<dbReference type="AlphaFoldDB" id="A0A5A7QLI9"/>
<sequence>MILAKTVLKLPETFSHSPALTCYLPCDYLVYHGSTLRLIDEVDRDIPWDSLTQIVDNSSLELPYNPPEGNPLLQFELRARQAHVTVNANQPVDPIVERASGAMVLT</sequence>
<keyword evidence="1" id="KW-0418">Kinase</keyword>
<keyword evidence="1" id="KW-0670">Pyruvate</keyword>
<dbReference type="GO" id="GO:0016301">
    <property type="term" value="F:kinase activity"/>
    <property type="evidence" value="ECO:0007669"/>
    <property type="project" value="UniProtKB-KW"/>
</dbReference>
<reference evidence="2" key="1">
    <citation type="journal article" date="2019" name="Curr. Biol.">
        <title>Genome Sequence of Striga asiatica Provides Insight into the Evolution of Plant Parasitism.</title>
        <authorList>
            <person name="Yoshida S."/>
            <person name="Kim S."/>
            <person name="Wafula E.K."/>
            <person name="Tanskanen J."/>
            <person name="Kim Y.M."/>
            <person name="Honaas L."/>
            <person name="Yang Z."/>
            <person name="Spallek T."/>
            <person name="Conn C.E."/>
            <person name="Ichihashi Y."/>
            <person name="Cheong K."/>
            <person name="Cui S."/>
            <person name="Der J.P."/>
            <person name="Gundlach H."/>
            <person name="Jiao Y."/>
            <person name="Hori C."/>
            <person name="Ishida J.K."/>
            <person name="Kasahara H."/>
            <person name="Kiba T."/>
            <person name="Kim M.S."/>
            <person name="Koo N."/>
            <person name="Laohavisit A."/>
            <person name="Lee Y.H."/>
            <person name="Lumba S."/>
            <person name="McCourt P."/>
            <person name="Mortimer J.C."/>
            <person name="Mutuku J.M."/>
            <person name="Nomura T."/>
            <person name="Sasaki-Sekimoto Y."/>
            <person name="Seto Y."/>
            <person name="Wang Y."/>
            <person name="Wakatake T."/>
            <person name="Sakakibara H."/>
            <person name="Demura T."/>
            <person name="Yamaguchi S."/>
            <person name="Yoneyama K."/>
            <person name="Manabe R.I."/>
            <person name="Nelson D.C."/>
            <person name="Schulman A.H."/>
            <person name="Timko M.P."/>
            <person name="dePamphilis C.W."/>
            <person name="Choi D."/>
            <person name="Shirasu K."/>
        </authorList>
    </citation>
    <scope>NUCLEOTIDE SEQUENCE [LARGE SCALE GENOMIC DNA]</scope>
    <source>
        <strain evidence="2">cv. UVA1</strain>
    </source>
</reference>
<evidence type="ECO:0000313" key="2">
    <source>
        <dbReference type="Proteomes" id="UP000325081"/>
    </source>
</evidence>
<dbReference type="EMBL" id="BKCP01007404">
    <property type="protein sequence ID" value="GER46024.1"/>
    <property type="molecule type" value="Genomic_DNA"/>
</dbReference>
<name>A0A5A7QLI9_STRAF</name>